<dbReference type="Proteomes" id="UP001207626">
    <property type="component" value="Unassembled WGS sequence"/>
</dbReference>
<sequence>MNGFCADFNRFVNDELVVIVLSNVNITPVERISGDLARIVFGEELAVPAPMTAIELAAGEMGLYPGIYERAEQDGPHDADVQWQEAFASLSRLGTSEIAVGVYVNRFQEFGIHPGRTIIITEEGQKLYLQMAKRHGAWYKYEIVPISANEHGTTFTAKHIDERIIFTRDSQGSITIEHRDAYGNCMSAAKMS</sequence>
<protein>
    <submittedName>
        <fullName evidence="1">Uncharacterized protein</fullName>
    </submittedName>
</protein>
<accession>A0ABT4DVP8</accession>
<evidence type="ECO:0000313" key="1">
    <source>
        <dbReference type="EMBL" id="MCY9521436.1"/>
    </source>
</evidence>
<gene>
    <name evidence="1" type="ORF">M5X09_17470</name>
</gene>
<dbReference type="EMBL" id="JAMDLW010000023">
    <property type="protein sequence ID" value="MCY9521436.1"/>
    <property type="molecule type" value="Genomic_DNA"/>
</dbReference>
<comment type="caution">
    <text evidence="1">The sequence shown here is derived from an EMBL/GenBank/DDBJ whole genome shotgun (WGS) entry which is preliminary data.</text>
</comment>
<proteinExistence type="predicted"/>
<reference evidence="1 2" key="1">
    <citation type="submission" date="2022-05" db="EMBL/GenBank/DDBJ databases">
        <title>Genome Sequencing of Bee-Associated Microbes.</title>
        <authorList>
            <person name="Dunlap C."/>
        </authorList>
    </citation>
    <scope>NUCLEOTIDE SEQUENCE [LARGE SCALE GENOMIC DNA]</scope>
    <source>
        <strain evidence="1 2">NRRL NRS-1438</strain>
    </source>
</reference>
<evidence type="ECO:0000313" key="2">
    <source>
        <dbReference type="Proteomes" id="UP001207626"/>
    </source>
</evidence>
<dbReference type="RefSeq" id="WP_268601467.1">
    <property type="nucleotide sequence ID" value="NZ_JAMDLV010000006.1"/>
</dbReference>
<name>A0ABT4DVP8_9BACL</name>
<organism evidence="1 2">
    <name type="scientific">Paenibacillus apiarius</name>
    <dbReference type="NCBI Taxonomy" id="46240"/>
    <lineage>
        <taxon>Bacteria</taxon>
        <taxon>Bacillati</taxon>
        <taxon>Bacillota</taxon>
        <taxon>Bacilli</taxon>
        <taxon>Bacillales</taxon>
        <taxon>Paenibacillaceae</taxon>
        <taxon>Paenibacillus</taxon>
    </lineage>
</organism>
<keyword evidence="2" id="KW-1185">Reference proteome</keyword>